<evidence type="ECO:0000256" key="5">
    <source>
        <dbReference type="ARBA" id="ARBA00034808"/>
    </source>
</evidence>
<dbReference type="WBParaSite" id="TREG1_2270.1">
    <property type="protein sequence ID" value="TREG1_2270.1"/>
    <property type="gene ID" value="TREG1_2270"/>
</dbReference>
<dbReference type="SMART" id="SM00487">
    <property type="entry name" value="DEXDc"/>
    <property type="match status" value="1"/>
</dbReference>
<evidence type="ECO:0000259" key="6">
    <source>
        <dbReference type="PROSITE" id="PS51192"/>
    </source>
</evidence>
<dbReference type="GO" id="GO:0005524">
    <property type="term" value="F:ATP binding"/>
    <property type="evidence" value="ECO:0007669"/>
    <property type="project" value="InterPro"/>
</dbReference>
<protein>
    <recommendedName>
        <fullName evidence="5">DNA 3'-5' helicase</fullName>
        <ecNumber evidence="5">5.6.2.4</ecNumber>
    </recommendedName>
</protein>
<proteinExistence type="inferred from homology"/>
<evidence type="ECO:0000313" key="7">
    <source>
        <dbReference type="Proteomes" id="UP000050795"/>
    </source>
</evidence>
<evidence type="ECO:0000313" key="8">
    <source>
        <dbReference type="WBParaSite" id="TREG1_2270.1"/>
    </source>
</evidence>
<dbReference type="Gene3D" id="3.40.50.300">
    <property type="entry name" value="P-loop containing nucleotide triphosphate hydrolases"/>
    <property type="match status" value="1"/>
</dbReference>
<comment type="catalytic activity">
    <reaction evidence="4">
        <text>Couples ATP hydrolysis with the unwinding of duplex DNA by translocating in the 3'-5' direction.</text>
        <dbReference type="EC" id="5.6.2.4"/>
    </reaction>
</comment>
<dbReference type="InterPro" id="IPR027417">
    <property type="entry name" value="P-loop_NTPase"/>
</dbReference>
<dbReference type="Pfam" id="PF00270">
    <property type="entry name" value="DEAD"/>
    <property type="match status" value="1"/>
</dbReference>
<keyword evidence="7" id="KW-1185">Reference proteome</keyword>
<feature type="domain" description="Helicase ATP-binding" evidence="6">
    <location>
        <begin position="1"/>
        <end position="192"/>
    </location>
</feature>
<dbReference type="GO" id="GO:0043138">
    <property type="term" value="F:3'-5' DNA helicase activity"/>
    <property type="evidence" value="ECO:0007669"/>
    <property type="project" value="UniProtKB-EC"/>
</dbReference>
<name>A0AA85JCQ4_TRIRE</name>
<dbReference type="PROSITE" id="PS51192">
    <property type="entry name" value="HELICASE_ATP_BIND_1"/>
    <property type="match status" value="1"/>
</dbReference>
<dbReference type="AlphaFoldDB" id="A0AA85JCQ4"/>
<evidence type="ECO:0000256" key="3">
    <source>
        <dbReference type="ARBA" id="ARBA00023235"/>
    </source>
</evidence>
<dbReference type="GO" id="GO:0005694">
    <property type="term" value="C:chromosome"/>
    <property type="evidence" value="ECO:0007669"/>
    <property type="project" value="TreeGrafter"/>
</dbReference>
<dbReference type="GO" id="GO:0003677">
    <property type="term" value="F:DNA binding"/>
    <property type="evidence" value="ECO:0007669"/>
    <property type="project" value="UniProtKB-KW"/>
</dbReference>
<accession>A0AA85JCQ4</accession>
<dbReference type="Proteomes" id="UP000050795">
    <property type="component" value="Unassembled WGS sequence"/>
</dbReference>
<keyword evidence="3" id="KW-0413">Isomerase</keyword>
<dbReference type="GO" id="GO:0000724">
    <property type="term" value="P:double-strand break repair via homologous recombination"/>
    <property type="evidence" value="ECO:0007669"/>
    <property type="project" value="TreeGrafter"/>
</dbReference>
<dbReference type="PANTHER" id="PTHR13710:SF105">
    <property type="entry name" value="ATP-DEPENDENT DNA HELICASE Q1"/>
    <property type="match status" value="1"/>
</dbReference>
<comment type="similarity">
    <text evidence="1">Belongs to the helicase family. RecQ subfamily.</text>
</comment>
<dbReference type="InterPro" id="IPR011545">
    <property type="entry name" value="DEAD/DEAH_box_helicase_dom"/>
</dbReference>
<reference evidence="7" key="1">
    <citation type="submission" date="2022-06" db="EMBL/GenBank/DDBJ databases">
        <authorList>
            <person name="Berger JAMES D."/>
            <person name="Berger JAMES D."/>
        </authorList>
    </citation>
    <scope>NUCLEOTIDE SEQUENCE [LARGE SCALE GENOMIC DNA]</scope>
</reference>
<evidence type="ECO:0000256" key="4">
    <source>
        <dbReference type="ARBA" id="ARBA00034617"/>
    </source>
</evidence>
<sequence length="242" mass="27294">MPTGAGKSLVYQLPALLNLDAFKVDGRCFGSVTLVISPLVSLMVDQSINLTKYGLEPDTIAVLDASTPLPEQRRILSLLAEKPVSWFFKIIIIPIKKRSRLRLLYVTPEKLAKSKLLLNRLELAYTTHRLACIAIDEVHCASQWGHDFRPDYKFLHVLRRQFPSVPIIGLTATASAQVIVDVQNMLGINIDKCLVLRTSYNRENLNYYVGLQEMHPIFTGTIRNVLNYNPGLSYNNVTIKVE</sequence>
<reference evidence="8" key="2">
    <citation type="submission" date="2023-11" db="UniProtKB">
        <authorList>
            <consortium name="WormBaseParasite"/>
        </authorList>
    </citation>
    <scope>IDENTIFICATION</scope>
</reference>
<keyword evidence="2" id="KW-0238">DNA-binding</keyword>
<dbReference type="SUPFAM" id="SSF52540">
    <property type="entry name" value="P-loop containing nucleoside triphosphate hydrolases"/>
    <property type="match status" value="1"/>
</dbReference>
<dbReference type="GO" id="GO:0009378">
    <property type="term" value="F:four-way junction helicase activity"/>
    <property type="evidence" value="ECO:0007669"/>
    <property type="project" value="TreeGrafter"/>
</dbReference>
<organism evidence="7 8">
    <name type="scientific">Trichobilharzia regenti</name>
    <name type="common">Nasal bird schistosome</name>
    <dbReference type="NCBI Taxonomy" id="157069"/>
    <lineage>
        <taxon>Eukaryota</taxon>
        <taxon>Metazoa</taxon>
        <taxon>Spiralia</taxon>
        <taxon>Lophotrochozoa</taxon>
        <taxon>Platyhelminthes</taxon>
        <taxon>Trematoda</taxon>
        <taxon>Digenea</taxon>
        <taxon>Strigeidida</taxon>
        <taxon>Schistosomatoidea</taxon>
        <taxon>Schistosomatidae</taxon>
        <taxon>Trichobilharzia</taxon>
    </lineage>
</organism>
<dbReference type="PANTHER" id="PTHR13710">
    <property type="entry name" value="DNA HELICASE RECQ FAMILY MEMBER"/>
    <property type="match status" value="1"/>
</dbReference>
<dbReference type="InterPro" id="IPR014001">
    <property type="entry name" value="Helicase_ATP-bd"/>
</dbReference>
<evidence type="ECO:0000256" key="1">
    <source>
        <dbReference type="ARBA" id="ARBA00005446"/>
    </source>
</evidence>
<dbReference type="EC" id="5.6.2.4" evidence="5"/>
<evidence type="ECO:0000256" key="2">
    <source>
        <dbReference type="ARBA" id="ARBA00023125"/>
    </source>
</evidence>
<dbReference type="GO" id="GO:0005737">
    <property type="term" value="C:cytoplasm"/>
    <property type="evidence" value="ECO:0007669"/>
    <property type="project" value="TreeGrafter"/>
</dbReference>